<feature type="domain" description="HAMP" evidence="13">
    <location>
        <begin position="188"/>
        <end position="240"/>
    </location>
</feature>
<feature type="domain" description="Histidine kinase" evidence="12">
    <location>
        <begin position="248"/>
        <end position="463"/>
    </location>
</feature>
<protein>
    <recommendedName>
        <fullName evidence="3">histidine kinase</fullName>
        <ecNumber evidence="3">2.7.13.3</ecNumber>
    </recommendedName>
</protein>
<comment type="caution">
    <text evidence="14">The sequence shown here is derived from an EMBL/GenBank/DDBJ whole genome shotgun (WGS) entry which is preliminary data.</text>
</comment>
<dbReference type="PROSITE" id="PS50885">
    <property type="entry name" value="HAMP"/>
    <property type="match status" value="1"/>
</dbReference>
<dbReference type="SMART" id="SM00387">
    <property type="entry name" value="HATPase_c"/>
    <property type="match status" value="1"/>
</dbReference>
<dbReference type="SMART" id="SM00388">
    <property type="entry name" value="HisKA"/>
    <property type="match status" value="1"/>
</dbReference>
<sequence length="464" mass="50493">MPVSWHSRSLRRELLGWLLLPLAAVVAFNVWTTYRNARQTADLVTDRMLLASARMIAENVRESDGIFQAPIPPAALEMFASEDRDRVIYRVNGPRGELLAGYPETLPPPRQPSGFQHVYFTGTHRGEAVYAVALSQPVVSTRGGEALVVVGQTLRGHDRLVKSLWLKTLRDEVLLVAVAGLLALFGLHRGLAPLLRLRDEVRRRDPHALEPLDTTPVQTELRPLVLALNEALAQVERQVAAQRRFIANAAHQLRTPLTLLKAQIGVGKRGSDVAAAHEALTGIGTTVEGMTRLSNQLLSLARAEQGSTLLHREKVDFNAICREAVENLAIMAMERDIDLGFDGAPAALPVSGHATLLRELATNLIENALRYTPKGGTVTVRLRAAGGARVALRVEDNGPGIPAEEREKVFERFYRRLTSGVEGTGLGLAVVKEIVASHEGTVTLQDRVPSPGLAVLVLLPAFDG</sequence>
<dbReference type="Gene3D" id="3.30.565.10">
    <property type="entry name" value="Histidine kinase-like ATPase, C-terminal domain"/>
    <property type="match status" value="1"/>
</dbReference>
<dbReference type="PANTHER" id="PTHR45436">
    <property type="entry name" value="SENSOR HISTIDINE KINASE YKOH"/>
    <property type="match status" value="1"/>
</dbReference>
<dbReference type="InterPro" id="IPR003594">
    <property type="entry name" value="HATPase_dom"/>
</dbReference>
<dbReference type="PRINTS" id="PR00344">
    <property type="entry name" value="BCTRLSENSOR"/>
</dbReference>
<keyword evidence="10 11" id="KW-0472">Membrane</keyword>
<feature type="transmembrane region" description="Helical" evidence="11">
    <location>
        <begin position="173"/>
        <end position="195"/>
    </location>
</feature>
<evidence type="ECO:0000313" key="15">
    <source>
        <dbReference type="Proteomes" id="UP001555786"/>
    </source>
</evidence>
<keyword evidence="6 11" id="KW-0812">Transmembrane</keyword>
<evidence type="ECO:0000256" key="8">
    <source>
        <dbReference type="ARBA" id="ARBA00022989"/>
    </source>
</evidence>
<dbReference type="PROSITE" id="PS50109">
    <property type="entry name" value="HIS_KIN"/>
    <property type="match status" value="1"/>
</dbReference>
<dbReference type="Pfam" id="PF00512">
    <property type="entry name" value="HisKA"/>
    <property type="match status" value="1"/>
</dbReference>
<evidence type="ECO:0000256" key="3">
    <source>
        <dbReference type="ARBA" id="ARBA00012438"/>
    </source>
</evidence>
<dbReference type="InterPro" id="IPR050428">
    <property type="entry name" value="TCS_sensor_his_kinase"/>
</dbReference>
<reference evidence="14 15" key="1">
    <citation type="submission" date="2024-07" db="EMBL/GenBank/DDBJ databases">
        <title>Description of Labrys sedimenti sp. nov., isolated from a diclofenac-degrading enrichment culture.</title>
        <authorList>
            <person name="Tancsics A."/>
            <person name="Csepanyi A."/>
        </authorList>
    </citation>
    <scope>NUCLEOTIDE SEQUENCE [LARGE SCALE GENOMIC DNA]</scope>
    <source>
        <strain evidence="14 15">LMG 23578</strain>
    </source>
</reference>
<keyword evidence="8 11" id="KW-1133">Transmembrane helix</keyword>
<keyword evidence="7 14" id="KW-0418">Kinase</keyword>
<dbReference type="Pfam" id="PF02518">
    <property type="entry name" value="HATPase_c"/>
    <property type="match status" value="1"/>
</dbReference>
<evidence type="ECO:0000259" key="12">
    <source>
        <dbReference type="PROSITE" id="PS50109"/>
    </source>
</evidence>
<keyword evidence="4" id="KW-0597">Phosphoprotein</keyword>
<dbReference type="SUPFAM" id="SSF47384">
    <property type="entry name" value="Homodimeric domain of signal transducing histidine kinase"/>
    <property type="match status" value="1"/>
</dbReference>
<dbReference type="Pfam" id="PF08521">
    <property type="entry name" value="2CSK_N"/>
    <property type="match status" value="1"/>
</dbReference>
<organism evidence="14 15">
    <name type="scientific">Labrys neptuniae</name>
    <dbReference type="NCBI Taxonomy" id="376174"/>
    <lineage>
        <taxon>Bacteria</taxon>
        <taxon>Pseudomonadati</taxon>
        <taxon>Pseudomonadota</taxon>
        <taxon>Alphaproteobacteria</taxon>
        <taxon>Hyphomicrobiales</taxon>
        <taxon>Xanthobacteraceae</taxon>
        <taxon>Labrys</taxon>
    </lineage>
</organism>
<comment type="subcellular location">
    <subcellularLocation>
        <location evidence="2">Membrane</location>
    </subcellularLocation>
</comment>
<keyword evidence="15" id="KW-1185">Reference proteome</keyword>
<dbReference type="EMBL" id="JBFNQD010000003">
    <property type="protein sequence ID" value="MEW9306591.1"/>
    <property type="molecule type" value="Genomic_DNA"/>
</dbReference>
<dbReference type="PANTHER" id="PTHR45436:SF1">
    <property type="entry name" value="SENSOR PROTEIN QSEC"/>
    <property type="match status" value="1"/>
</dbReference>
<dbReference type="Proteomes" id="UP001555786">
    <property type="component" value="Unassembled WGS sequence"/>
</dbReference>
<dbReference type="InterPro" id="IPR004358">
    <property type="entry name" value="Sig_transdc_His_kin-like_C"/>
</dbReference>
<evidence type="ECO:0000256" key="2">
    <source>
        <dbReference type="ARBA" id="ARBA00004370"/>
    </source>
</evidence>
<keyword evidence="9" id="KW-0902">Two-component regulatory system</keyword>
<evidence type="ECO:0000256" key="9">
    <source>
        <dbReference type="ARBA" id="ARBA00023012"/>
    </source>
</evidence>
<dbReference type="InterPro" id="IPR036890">
    <property type="entry name" value="HATPase_C_sf"/>
</dbReference>
<dbReference type="InterPro" id="IPR013727">
    <property type="entry name" value="2CSK_N"/>
</dbReference>
<evidence type="ECO:0000313" key="14">
    <source>
        <dbReference type="EMBL" id="MEW9306591.1"/>
    </source>
</evidence>
<evidence type="ECO:0000256" key="1">
    <source>
        <dbReference type="ARBA" id="ARBA00000085"/>
    </source>
</evidence>
<dbReference type="GO" id="GO:0016301">
    <property type="term" value="F:kinase activity"/>
    <property type="evidence" value="ECO:0007669"/>
    <property type="project" value="UniProtKB-KW"/>
</dbReference>
<dbReference type="CDD" id="cd00075">
    <property type="entry name" value="HATPase"/>
    <property type="match status" value="1"/>
</dbReference>
<dbReference type="InterPro" id="IPR003660">
    <property type="entry name" value="HAMP_dom"/>
</dbReference>
<evidence type="ECO:0000259" key="13">
    <source>
        <dbReference type="PROSITE" id="PS50885"/>
    </source>
</evidence>
<dbReference type="SUPFAM" id="SSF55874">
    <property type="entry name" value="ATPase domain of HSP90 chaperone/DNA topoisomerase II/histidine kinase"/>
    <property type="match status" value="1"/>
</dbReference>
<gene>
    <name evidence="14" type="ORF">ABXS05_13655</name>
</gene>
<keyword evidence="5" id="KW-0808">Transferase</keyword>
<dbReference type="Gene3D" id="1.10.287.130">
    <property type="match status" value="1"/>
</dbReference>
<comment type="catalytic activity">
    <reaction evidence="1">
        <text>ATP + protein L-histidine = ADP + protein N-phospho-L-histidine.</text>
        <dbReference type="EC" id="2.7.13.3"/>
    </reaction>
</comment>
<accession>A0ABV3PM78</accession>
<dbReference type="EC" id="2.7.13.3" evidence="3"/>
<name>A0ABV3PM78_9HYPH</name>
<evidence type="ECO:0000256" key="4">
    <source>
        <dbReference type="ARBA" id="ARBA00022553"/>
    </source>
</evidence>
<evidence type="ECO:0000256" key="5">
    <source>
        <dbReference type="ARBA" id="ARBA00022679"/>
    </source>
</evidence>
<evidence type="ECO:0000256" key="10">
    <source>
        <dbReference type="ARBA" id="ARBA00023136"/>
    </source>
</evidence>
<dbReference type="InterPro" id="IPR005467">
    <property type="entry name" value="His_kinase_dom"/>
</dbReference>
<dbReference type="InterPro" id="IPR003661">
    <property type="entry name" value="HisK_dim/P_dom"/>
</dbReference>
<proteinExistence type="predicted"/>
<evidence type="ECO:0000256" key="11">
    <source>
        <dbReference type="SAM" id="Phobius"/>
    </source>
</evidence>
<dbReference type="RefSeq" id="WP_367624262.1">
    <property type="nucleotide sequence ID" value="NZ_JBFNQD010000003.1"/>
</dbReference>
<dbReference type="CDD" id="cd00082">
    <property type="entry name" value="HisKA"/>
    <property type="match status" value="1"/>
</dbReference>
<evidence type="ECO:0000256" key="6">
    <source>
        <dbReference type="ARBA" id="ARBA00022692"/>
    </source>
</evidence>
<evidence type="ECO:0000256" key="7">
    <source>
        <dbReference type="ARBA" id="ARBA00022777"/>
    </source>
</evidence>
<dbReference type="InterPro" id="IPR036097">
    <property type="entry name" value="HisK_dim/P_sf"/>
</dbReference>